<dbReference type="CDD" id="cd07557">
    <property type="entry name" value="trimeric_dUTPase"/>
    <property type="match status" value="1"/>
</dbReference>
<proteinExistence type="predicted"/>
<dbReference type="EMBL" id="PFPR01000076">
    <property type="protein sequence ID" value="PJA01379.1"/>
    <property type="molecule type" value="Genomic_DNA"/>
</dbReference>
<evidence type="ECO:0000256" key="2">
    <source>
        <dbReference type="ARBA" id="ARBA00023080"/>
    </source>
</evidence>
<dbReference type="InterPro" id="IPR036157">
    <property type="entry name" value="dUTPase-like_sf"/>
</dbReference>
<dbReference type="Pfam" id="PF22769">
    <property type="entry name" value="DCD"/>
    <property type="match status" value="1"/>
</dbReference>
<reference evidence="4" key="1">
    <citation type="submission" date="2017-09" db="EMBL/GenBank/DDBJ databases">
        <title>Depth-based differentiation of microbial function through sediment-hosted aquifers and enrichment of novel symbionts in the deep terrestrial subsurface.</title>
        <authorList>
            <person name="Probst A.J."/>
            <person name="Ladd B."/>
            <person name="Jarett J.K."/>
            <person name="Geller-Mcgrath D.E."/>
            <person name="Sieber C.M.K."/>
            <person name="Emerson J.B."/>
            <person name="Anantharaman K."/>
            <person name="Thomas B.C."/>
            <person name="Malmstrom R."/>
            <person name="Stieglmeier M."/>
            <person name="Klingl A."/>
            <person name="Woyke T."/>
            <person name="Ryan C.M."/>
            <person name="Banfield J.F."/>
        </authorList>
    </citation>
    <scope>NUCLEOTIDE SEQUENCE [LARGE SCALE GENOMIC DNA]</scope>
</reference>
<dbReference type="SUPFAM" id="SSF51283">
    <property type="entry name" value="dUTPase-like"/>
    <property type="match status" value="1"/>
</dbReference>
<dbReference type="InterPro" id="IPR011962">
    <property type="entry name" value="dCTP_deaminase"/>
</dbReference>
<evidence type="ECO:0000256" key="1">
    <source>
        <dbReference type="ARBA" id="ARBA00022801"/>
    </source>
</evidence>
<comment type="caution">
    <text evidence="3">The sequence shown here is derived from an EMBL/GenBank/DDBJ whole genome shotgun (WGS) entry which is preliminary data.</text>
</comment>
<sequence>MILGIQKLHQLVKDIKLVENLCDREINNPEGAGFDLRLGEVYKLEGPSAGSGQAGFLGVEERDTPRIKLVAKHQPDKPEAENYFIFGPGKYYLIKTMEKVNLPTTLSGIIFPRTTMFRSGLGLFNGIVQPGYSGELTFGVCNLGKSNIKISFGARIAHITFHEVSGQGNQYRGQWQGGRVATEGKETQV</sequence>
<dbReference type="Proteomes" id="UP000229364">
    <property type="component" value="Unassembled WGS sequence"/>
</dbReference>
<keyword evidence="2" id="KW-0546">Nucleotide metabolism</keyword>
<organism evidence="3 4">
    <name type="scientific">bacterium (Candidatus Gribaldobacteria) CG_4_10_14_0_2_um_filter_41_16</name>
    <dbReference type="NCBI Taxonomy" id="2014265"/>
    <lineage>
        <taxon>Bacteria</taxon>
        <taxon>Candidatus Gribaldobacteria</taxon>
    </lineage>
</organism>
<evidence type="ECO:0000313" key="4">
    <source>
        <dbReference type="Proteomes" id="UP000229364"/>
    </source>
</evidence>
<dbReference type="InterPro" id="IPR033704">
    <property type="entry name" value="dUTPase_trimeric"/>
</dbReference>
<gene>
    <name evidence="3" type="ORF">COX74_03035</name>
</gene>
<dbReference type="AlphaFoldDB" id="A0A2M7VI90"/>
<name>A0A2M7VI90_9BACT</name>
<keyword evidence="1" id="KW-0378">Hydrolase</keyword>
<protein>
    <submittedName>
        <fullName evidence="3">Uncharacterized protein</fullName>
    </submittedName>
</protein>
<dbReference type="GO" id="GO:0008829">
    <property type="term" value="F:dCTP deaminase activity"/>
    <property type="evidence" value="ECO:0007669"/>
    <property type="project" value="InterPro"/>
</dbReference>
<evidence type="ECO:0000313" key="3">
    <source>
        <dbReference type="EMBL" id="PJA01379.1"/>
    </source>
</evidence>
<dbReference type="PANTHER" id="PTHR42680:SF1">
    <property type="entry name" value="DEOXYURIDINE 5'-TRIPHOSPHATE NUCLEOTIDOHYDROLASE"/>
    <property type="match status" value="1"/>
</dbReference>
<dbReference type="Gene3D" id="2.70.40.10">
    <property type="match status" value="1"/>
</dbReference>
<dbReference type="PANTHER" id="PTHR42680">
    <property type="entry name" value="DCTP DEAMINASE"/>
    <property type="match status" value="1"/>
</dbReference>
<accession>A0A2M7VI90</accession>
<dbReference type="GO" id="GO:0006229">
    <property type="term" value="P:dUTP biosynthetic process"/>
    <property type="evidence" value="ECO:0007669"/>
    <property type="project" value="InterPro"/>
</dbReference>